<feature type="region of interest" description="Disordered" evidence="1">
    <location>
        <begin position="102"/>
        <end position="127"/>
    </location>
</feature>
<reference evidence="2" key="1">
    <citation type="submission" date="2021-09" db="EMBL/GenBank/DDBJ databases">
        <authorList>
            <consortium name="AG Swart"/>
            <person name="Singh M."/>
            <person name="Singh A."/>
            <person name="Seah K."/>
            <person name="Emmerich C."/>
        </authorList>
    </citation>
    <scope>NUCLEOTIDE SEQUENCE</scope>
    <source>
        <strain evidence="2">ATCC30299</strain>
    </source>
</reference>
<dbReference type="Proteomes" id="UP001162131">
    <property type="component" value="Unassembled WGS sequence"/>
</dbReference>
<evidence type="ECO:0000256" key="1">
    <source>
        <dbReference type="SAM" id="MobiDB-lite"/>
    </source>
</evidence>
<gene>
    <name evidence="2" type="ORF">BSTOLATCC_MIC25112</name>
</gene>
<evidence type="ECO:0000313" key="2">
    <source>
        <dbReference type="EMBL" id="CAG9319867.1"/>
    </source>
</evidence>
<sequence>MNETSSPSNPLFRNTKLKLNRPSPIKNSEEKLSSEREDQQEKHVNHQRKISEESNEIIFKKGKSRGIVKNLKISNEAGIIGVKDLTKGQKKVNERINTLAERSRSNSKELTTSFVRPRNDFSPSIEEGQARLSKRNLHQKLLDTSIKEIRKEENSPLNEDLDETGQQKRKSHSVQKLPSKKFDEILPKEKSIMRSNSKTLIRKDSQNSQKSIEKVKKTENSDESIIIDKKKQREEKAKKAWKKSKIASYAWTWKGANGFLDP</sequence>
<organism evidence="2 3">
    <name type="scientific">Blepharisma stoltei</name>
    <dbReference type="NCBI Taxonomy" id="1481888"/>
    <lineage>
        <taxon>Eukaryota</taxon>
        <taxon>Sar</taxon>
        <taxon>Alveolata</taxon>
        <taxon>Ciliophora</taxon>
        <taxon>Postciliodesmatophora</taxon>
        <taxon>Heterotrichea</taxon>
        <taxon>Heterotrichida</taxon>
        <taxon>Blepharismidae</taxon>
        <taxon>Blepharisma</taxon>
    </lineage>
</organism>
<name>A0AAU9IVZ2_9CILI</name>
<protein>
    <submittedName>
        <fullName evidence="2">Uncharacterized protein</fullName>
    </submittedName>
</protein>
<feature type="compositionally biased region" description="Basic and acidic residues" evidence="1">
    <location>
        <begin position="27"/>
        <end position="52"/>
    </location>
</feature>
<dbReference type="EMBL" id="CAJZBQ010000024">
    <property type="protein sequence ID" value="CAG9319867.1"/>
    <property type="molecule type" value="Genomic_DNA"/>
</dbReference>
<proteinExistence type="predicted"/>
<feature type="region of interest" description="Disordered" evidence="1">
    <location>
        <begin position="1"/>
        <end position="56"/>
    </location>
</feature>
<feature type="compositionally biased region" description="Polar residues" evidence="1">
    <location>
        <begin position="1"/>
        <end position="12"/>
    </location>
</feature>
<feature type="region of interest" description="Disordered" evidence="1">
    <location>
        <begin position="148"/>
        <end position="179"/>
    </location>
</feature>
<feature type="compositionally biased region" description="Basic and acidic residues" evidence="1">
    <location>
        <begin position="201"/>
        <end position="223"/>
    </location>
</feature>
<dbReference type="AlphaFoldDB" id="A0AAU9IVZ2"/>
<comment type="caution">
    <text evidence="2">The sequence shown here is derived from an EMBL/GenBank/DDBJ whole genome shotgun (WGS) entry which is preliminary data.</text>
</comment>
<evidence type="ECO:0000313" key="3">
    <source>
        <dbReference type="Proteomes" id="UP001162131"/>
    </source>
</evidence>
<feature type="region of interest" description="Disordered" evidence="1">
    <location>
        <begin position="193"/>
        <end position="223"/>
    </location>
</feature>
<keyword evidence="3" id="KW-1185">Reference proteome</keyword>
<accession>A0AAU9IVZ2</accession>